<keyword evidence="3" id="KW-0547">Nucleotide-binding</keyword>
<keyword evidence="2 6" id="KW-0808">Transferase</keyword>
<dbReference type="EMBL" id="CP073346">
    <property type="protein sequence ID" value="UTW08669.1"/>
    <property type="molecule type" value="Genomic_DNA"/>
</dbReference>
<dbReference type="SUPFAM" id="SSF53613">
    <property type="entry name" value="Ribokinase-like"/>
    <property type="match status" value="1"/>
</dbReference>
<comment type="similarity">
    <text evidence="1 6">Belongs to the carbohydrate kinase PfkB family.</text>
</comment>
<sequence>MASTSRKTKHQGGAPASIVTLTLSPALDIATQIPRLCADVKLRCALPEYAPGGGGINVARAIHRLGGHALALFPAGGASGQQLIELLDAEGVANQPLAIAARTRECLNVVEQASGRQYRFVLPGAGLTAAEQQRLLAALEALPTPDYLVISGSLPTELPADFLPQLLQGASRCGVRCILDSSGEALRQALAVGGLFLIKPNLNELSQLAGETIAGPERLASLAQGLVDSGGCEHVLVSLGAQGALLVGPGMSERIAAPTVERRSTVGAGDSMVAGVTLKLAAGASWSQALRYGVAAGSAAIISDGSELCRLADTERLFGWLQAHGHG</sequence>
<evidence type="ECO:0000256" key="3">
    <source>
        <dbReference type="ARBA" id="ARBA00022741"/>
    </source>
</evidence>
<dbReference type="Proteomes" id="UP001059672">
    <property type="component" value="Chromosome"/>
</dbReference>
<feature type="domain" description="Carbohydrate kinase PfkB" evidence="7">
    <location>
        <begin position="41"/>
        <end position="307"/>
    </location>
</feature>
<dbReference type="GO" id="GO:0016301">
    <property type="term" value="F:kinase activity"/>
    <property type="evidence" value="ECO:0007669"/>
    <property type="project" value="UniProtKB-KW"/>
</dbReference>
<keyword evidence="4 8" id="KW-0418">Kinase</keyword>
<evidence type="ECO:0000256" key="1">
    <source>
        <dbReference type="ARBA" id="ARBA00010688"/>
    </source>
</evidence>
<reference evidence="8" key="1">
    <citation type="submission" date="2021-04" db="EMBL/GenBank/DDBJ databases">
        <title>Oceanospirillales bacteria with DddD are important DMSP degraders in coastal seawater.</title>
        <authorList>
            <person name="Liu J."/>
        </authorList>
    </citation>
    <scope>NUCLEOTIDE SEQUENCE</scope>
    <source>
        <strain evidence="8">D13-4</strain>
    </source>
</reference>
<dbReference type="PIRSF" id="PIRSF000535">
    <property type="entry name" value="1PFK/6PFK/LacC"/>
    <property type="match status" value="1"/>
</dbReference>
<gene>
    <name evidence="8" type="ORF">KDW96_04960</name>
</gene>
<dbReference type="InterPro" id="IPR011611">
    <property type="entry name" value="PfkB_dom"/>
</dbReference>
<name>A0ABY5H9I1_9PSED</name>
<dbReference type="Gene3D" id="3.40.1190.20">
    <property type="match status" value="1"/>
</dbReference>
<dbReference type="CDD" id="cd01164">
    <property type="entry name" value="FruK_PfkB_like"/>
    <property type="match status" value="1"/>
</dbReference>
<dbReference type="PANTHER" id="PTHR46566:SF2">
    <property type="entry name" value="ATP-DEPENDENT 6-PHOSPHOFRUCTOKINASE ISOZYME 2"/>
    <property type="match status" value="1"/>
</dbReference>
<protein>
    <recommendedName>
        <fullName evidence="6">Phosphofructokinase</fullName>
    </recommendedName>
</protein>
<dbReference type="InterPro" id="IPR017583">
    <property type="entry name" value="Tagatose/fructose_Pkinase"/>
</dbReference>
<dbReference type="PROSITE" id="PS00584">
    <property type="entry name" value="PFKB_KINASES_2"/>
    <property type="match status" value="1"/>
</dbReference>
<organism evidence="8 9">
    <name type="scientific">Pseudomonas benzenivorans</name>
    <dbReference type="NCBI Taxonomy" id="556533"/>
    <lineage>
        <taxon>Bacteria</taxon>
        <taxon>Pseudomonadati</taxon>
        <taxon>Pseudomonadota</taxon>
        <taxon>Gammaproteobacteria</taxon>
        <taxon>Pseudomonadales</taxon>
        <taxon>Pseudomonadaceae</taxon>
        <taxon>Pseudomonas</taxon>
    </lineage>
</organism>
<evidence type="ECO:0000256" key="4">
    <source>
        <dbReference type="ARBA" id="ARBA00022777"/>
    </source>
</evidence>
<evidence type="ECO:0000313" key="8">
    <source>
        <dbReference type="EMBL" id="UTW08669.1"/>
    </source>
</evidence>
<dbReference type="NCBIfam" id="TIGR03168">
    <property type="entry name" value="1-PFK"/>
    <property type="match status" value="1"/>
</dbReference>
<evidence type="ECO:0000256" key="5">
    <source>
        <dbReference type="ARBA" id="ARBA00022840"/>
    </source>
</evidence>
<accession>A0ABY5H9I1</accession>
<dbReference type="PROSITE" id="PS00583">
    <property type="entry name" value="PFKB_KINASES_1"/>
    <property type="match status" value="1"/>
</dbReference>
<dbReference type="PANTHER" id="PTHR46566">
    <property type="entry name" value="1-PHOSPHOFRUCTOKINASE-RELATED"/>
    <property type="match status" value="1"/>
</dbReference>
<dbReference type="RefSeq" id="WP_255839324.1">
    <property type="nucleotide sequence ID" value="NZ_CP073346.1"/>
</dbReference>
<evidence type="ECO:0000259" key="7">
    <source>
        <dbReference type="Pfam" id="PF00294"/>
    </source>
</evidence>
<evidence type="ECO:0000256" key="2">
    <source>
        <dbReference type="ARBA" id="ARBA00022679"/>
    </source>
</evidence>
<proteinExistence type="inferred from homology"/>
<dbReference type="Pfam" id="PF00294">
    <property type="entry name" value="PfkB"/>
    <property type="match status" value="1"/>
</dbReference>
<keyword evidence="9" id="KW-1185">Reference proteome</keyword>
<dbReference type="InterPro" id="IPR002173">
    <property type="entry name" value="Carboh/pur_kinase_PfkB_CS"/>
</dbReference>
<keyword evidence="5" id="KW-0067">ATP-binding</keyword>
<dbReference type="InterPro" id="IPR029056">
    <property type="entry name" value="Ribokinase-like"/>
</dbReference>
<evidence type="ECO:0000313" key="9">
    <source>
        <dbReference type="Proteomes" id="UP001059672"/>
    </source>
</evidence>
<evidence type="ECO:0000256" key="6">
    <source>
        <dbReference type="PIRNR" id="PIRNR000535"/>
    </source>
</evidence>